<dbReference type="GO" id="GO:0000976">
    <property type="term" value="F:transcription cis-regulatory region binding"/>
    <property type="evidence" value="ECO:0007669"/>
    <property type="project" value="TreeGrafter"/>
</dbReference>
<dbReference type="OrthoDB" id="308861at2759"/>
<gene>
    <name evidence="2" type="ORF">PGT21_036777</name>
</gene>
<dbReference type="PANTHER" id="PTHR15137">
    <property type="entry name" value="TRANSCRIPTION INITIATION FACTOR TFIID"/>
    <property type="match status" value="1"/>
</dbReference>
<organism evidence="2 3">
    <name type="scientific">Puccinia graminis f. sp. tritici</name>
    <dbReference type="NCBI Taxonomy" id="56615"/>
    <lineage>
        <taxon>Eukaryota</taxon>
        <taxon>Fungi</taxon>
        <taxon>Dikarya</taxon>
        <taxon>Basidiomycota</taxon>
        <taxon>Pucciniomycotina</taxon>
        <taxon>Pucciniomycetes</taxon>
        <taxon>Pucciniales</taxon>
        <taxon>Pucciniaceae</taxon>
        <taxon>Puccinia</taxon>
    </lineage>
</organism>
<dbReference type="EMBL" id="VSWC01000079">
    <property type="protein sequence ID" value="KAA1095237.1"/>
    <property type="molecule type" value="Genomic_DNA"/>
</dbReference>
<accession>A0A5B0P0Y9</accession>
<feature type="region of interest" description="Disordered" evidence="1">
    <location>
        <begin position="90"/>
        <end position="112"/>
    </location>
</feature>
<protein>
    <submittedName>
        <fullName evidence="2">Uncharacterized protein</fullName>
    </submittedName>
</protein>
<dbReference type="GO" id="GO:0003682">
    <property type="term" value="F:chromatin binding"/>
    <property type="evidence" value="ECO:0007669"/>
    <property type="project" value="TreeGrafter"/>
</dbReference>
<dbReference type="PANTHER" id="PTHR15137:SF9">
    <property type="entry name" value="TRANSCRIPTION INITIATION FACTOR TFIID SUBUNIT 2"/>
    <property type="match status" value="1"/>
</dbReference>
<sequence length="112" mass="12268">MLTSHAFSLHPLSVCLDWLSAWELEFIIPESSTGNHLKPFPLTVVASGELIKQIIHPTDPCKTVFYYSQAIPTSVQHIAWVVGPLTVNDQTPYQPPPPSSSSETSPMALGKI</sequence>
<name>A0A5B0P0Y9_PUCGR</name>
<dbReference type="AlphaFoldDB" id="A0A5B0P0Y9"/>
<dbReference type="GO" id="GO:0016251">
    <property type="term" value="F:RNA polymerase II general transcription initiation factor activity"/>
    <property type="evidence" value="ECO:0007669"/>
    <property type="project" value="TreeGrafter"/>
</dbReference>
<proteinExistence type="predicted"/>
<dbReference type="InterPro" id="IPR042097">
    <property type="entry name" value="Aminopeptidase_N-like_N_sf"/>
</dbReference>
<dbReference type="Gene3D" id="2.60.40.1730">
    <property type="entry name" value="tricorn interacting facor f3 domain"/>
    <property type="match status" value="1"/>
</dbReference>
<keyword evidence="3" id="KW-1185">Reference proteome</keyword>
<dbReference type="InterPro" id="IPR037813">
    <property type="entry name" value="TAF2"/>
</dbReference>
<dbReference type="GO" id="GO:0006367">
    <property type="term" value="P:transcription initiation at RNA polymerase II promoter"/>
    <property type="evidence" value="ECO:0007669"/>
    <property type="project" value="TreeGrafter"/>
</dbReference>
<comment type="caution">
    <text evidence="2">The sequence shown here is derived from an EMBL/GenBank/DDBJ whole genome shotgun (WGS) entry which is preliminary data.</text>
</comment>
<dbReference type="Proteomes" id="UP000324748">
    <property type="component" value="Unassembled WGS sequence"/>
</dbReference>
<evidence type="ECO:0000256" key="1">
    <source>
        <dbReference type="SAM" id="MobiDB-lite"/>
    </source>
</evidence>
<dbReference type="GO" id="GO:0005669">
    <property type="term" value="C:transcription factor TFIID complex"/>
    <property type="evidence" value="ECO:0007669"/>
    <property type="project" value="InterPro"/>
</dbReference>
<evidence type="ECO:0000313" key="2">
    <source>
        <dbReference type="EMBL" id="KAA1095237.1"/>
    </source>
</evidence>
<evidence type="ECO:0000313" key="3">
    <source>
        <dbReference type="Proteomes" id="UP000324748"/>
    </source>
</evidence>
<dbReference type="SUPFAM" id="SSF63737">
    <property type="entry name" value="Leukotriene A4 hydrolase N-terminal domain"/>
    <property type="match status" value="1"/>
</dbReference>
<reference evidence="2 3" key="1">
    <citation type="submission" date="2019-05" db="EMBL/GenBank/DDBJ databases">
        <title>Emergence of the Ug99 lineage of the wheat stem rust pathogen through somatic hybridization.</title>
        <authorList>
            <person name="Li F."/>
            <person name="Upadhyaya N.M."/>
            <person name="Sperschneider J."/>
            <person name="Matny O."/>
            <person name="Nguyen-Phuc H."/>
            <person name="Mago R."/>
            <person name="Raley C."/>
            <person name="Miller M.E."/>
            <person name="Silverstein K.A.T."/>
            <person name="Henningsen E."/>
            <person name="Hirsch C.D."/>
            <person name="Visser B."/>
            <person name="Pretorius Z.A."/>
            <person name="Steffenson B.J."/>
            <person name="Schwessinger B."/>
            <person name="Dodds P.N."/>
            <person name="Figueroa M."/>
        </authorList>
    </citation>
    <scope>NUCLEOTIDE SEQUENCE [LARGE SCALE GENOMIC DNA]</scope>
    <source>
        <strain evidence="2">21-0</strain>
    </source>
</reference>